<sequence length="176" mass="18505">MPKKAGTPKKNEIIFTALTGEEIINRKQLEQYLKSHPGNPAISEFDWGTGETPRKSARISEKAKAIQRNFQSKSENLSGPTQRNFKVEAGEGQGAGWCTGGLESSGGFDGESEGGLVGGLGDGEGAKESGGEVCGESGGNDIDPDGGNEKDENGEFEGETEGETVDGSRYLQTPFS</sequence>
<feature type="domain" description="MBD" evidence="7">
    <location>
        <begin position="2"/>
        <end position="53"/>
    </location>
</feature>
<evidence type="ECO:0000256" key="6">
    <source>
        <dbReference type="SAM" id="MobiDB-lite"/>
    </source>
</evidence>
<evidence type="ECO:0000256" key="5">
    <source>
        <dbReference type="ARBA" id="ARBA00023242"/>
    </source>
</evidence>
<organism evidence="8 9">
    <name type="scientific">Camellia sinensis var. sinensis</name>
    <name type="common">China tea</name>
    <dbReference type="NCBI Taxonomy" id="542762"/>
    <lineage>
        <taxon>Eukaryota</taxon>
        <taxon>Viridiplantae</taxon>
        <taxon>Streptophyta</taxon>
        <taxon>Embryophyta</taxon>
        <taxon>Tracheophyta</taxon>
        <taxon>Spermatophyta</taxon>
        <taxon>Magnoliopsida</taxon>
        <taxon>eudicotyledons</taxon>
        <taxon>Gunneridae</taxon>
        <taxon>Pentapetalae</taxon>
        <taxon>asterids</taxon>
        <taxon>Ericales</taxon>
        <taxon>Theaceae</taxon>
        <taxon>Camellia</taxon>
    </lineage>
</organism>
<dbReference type="InterPro" id="IPR039622">
    <property type="entry name" value="MBD10/11"/>
</dbReference>
<gene>
    <name evidence="8" type="ORF">TEA_011928</name>
</gene>
<comment type="subcellular location">
    <subcellularLocation>
        <location evidence="1">Nucleus</location>
    </subcellularLocation>
</comment>
<feature type="region of interest" description="Disordered" evidence="6">
    <location>
        <begin position="96"/>
        <end position="176"/>
    </location>
</feature>
<dbReference type="EMBL" id="SDRB02011101">
    <property type="protein sequence ID" value="THG02869.1"/>
    <property type="molecule type" value="Genomic_DNA"/>
</dbReference>
<dbReference type="Pfam" id="PF01429">
    <property type="entry name" value="MBD"/>
    <property type="match status" value="1"/>
</dbReference>
<keyword evidence="5" id="KW-0539">Nucleus</keyword>
<evidence type="ECO:0000313" key="9">
    <source>
        <dbReference type="Proteomes" id="UP000306102"/>
    </source>
</evidence>
<protein>
    <recommendedName>
        <fullName evidence="7">MBD domain-containing protein</fullName>
    </recommendedName>
</protein>
<dbReference type="InterPro" id="IPR016177">
    <property type="entry name" value="DNA-bd_dom_sf"/>
</dbReference>
<accession>A0A4S4DJ52</accession>
<name>A0A4S4DJ52_CAMSN</name>
<proteinExistence type="predicted"/>
<evidence type="ECO:0000256" key="3">
    <source>
        <dbReference type="ARBA" id="ARBA00023125"/>
    </source>
</evidence>
<feature type="compositionally biased region" description="Acidic residues" evidence="6">
    <location>
        <begin position="154"/>
        <end position="164"/>
    </location>
</feature>
<evidence type="ECO:0000313" key="8">
    <source>
        <dbReference type="EMBL" id="THG02869.1"/>
    </source>
</evidence>
<dbReference type="AlphaFoldDB" id="A0A4S4DJ52"/>
<keyword evidence="9" id="KW-1185">Reference proteome</keyword>
<dbReference type="GO" id="GO:0003677">
    <property type="term" value="F:DNA binding"/>
    <property type="evidence" value="ECO:0007669"/>
    <property type="project" value="UniProtKB-KW"/>
</dbReference>
<dbReference type="PANTHER" id="PTHR33729:SF6">
    <property type="entry name" value="METHYL-CPG-BINDING DOMAIN-CONTAINING PROTEIN 11"/>
    <property type="match status" value="1"/>
</dbReference>
<dbReference type="GO" id="GO:0005634">
    <property type="term" value="C:nucleus"/>
    <property type="evidence" value="ECO:0007669"/>
    <property type="project" value="UniProtKB-SubCell"/>
</dbReference>
<evidence type="ECO:0000256" key="4">
    <source>
        <dbReference type="ARBA" id="ARBA00023163"/>
    </source>
</evidence>
<dbReference type="PANTHER" id="PTHR33729">
    <property type="entry name" value="METHYL-CPG BINDING DOMAIN CONTAINING PROTEIN, EXPRESSED"/>
    <property type="match status" value="1"/>
</dbReference>
<keyword evidence="4" id="KW-0804">Transcription</keyword>
<keyword evidence="2" id="KW-0805">Transcription regulation</keyword>
<evidence type="ECO:0000256" key="1">
    <source>
        <dbReference type="ARBA" id="ARBA00004123"/>
    </source>
</evidence>
<dbReference type="Gene3D" id="3.30.890.10">
    <property type="entry name" value="Methyl-cpg-binding Protein 2, Chain A"/>
    <property type="match status" value="1"/>
</dbReference>
<keyword evidence="3" id="KW-0238">DNA-binding</keyword>
<comment type="caution">
    <text evidence="8">The sequence shown here is derived from an EMBL/GenBank/DDBJ whole genome shotgun (WGS) entry which is preliminary data.</text>
</comment>
<evidence type="ECO:0000256" key="2">
    <source>
        <dbReference type="ARBA" id="ARBA00023015"/>
    </source>
</evidence>
<evidence type="ECO:0000259" key="7">
    <source>
        <dbReference type="Pfam" id="PF01429"/>
    </source>
</evidence>
<feature type="compositionally biased region" description="Gly residues" evidence="6">
    <location>
        <begin position="96"/>
        <end position="123"/>
    </location>
</feature>
<dbReference type="SUPFAM" id="SSF54171">
    <property type="entry name" value="DNA-binding domain"/>
    <property type="match status" value="1"/>
</dbReference>
<dbReference type="InterPro" id="IPR001739">
    <property type="entry name" value="Methyl_CpG_DNA-bd"/>
</dbReference>
<dbReference type="Proteomes" id="UP000306102">
    <property type="component" value="Unassembled WGS sequence"/>
</dbReference>
<reference evidence="8 9" key="1">
    <citation type="journal article" date="2018" name="Proc. Natl. Acad. Sci. U.S.A.">
        <title>Draft genome sequence of Camellia sinensis var. sinensis provides insights into the evolution of the tea genome and tea quality.</title>
        <authorList>
            <person name="Wei C."/>
            <person name="Yang H."/>
            <person name="Wang S."/>
            <person name="Zhao J."/>
            <person name="Liu C."/>
            <person name="Gao L."/>
            <person name="Xia E."/>
            <person name="Lu Y."/>
            <person name="Tai Y."/>
            <person name="She G."/>
            <person name="Sun J."/>
            <person name="Cao H."/>
            <person name="Tong W."/>
            <person name="Gao Q."/>
            <person name="Li Y."/>
            <person name="Deng W."/>
            <person name="Jiang X."/>
            <person name="Wang W."/>
            <person name="Chen Q."/>
            <person name="Zhang S."/>
            <person name="Li H."/>
            <person name="Wu J."/>
            <person name="Wang P."/>
            <person name="Li P."/>
            <person name="Shi C."/>
            <person name="Zheng F."/>
            <person name="Jian J."/>
            <person name="Huang B."/>
            <person name="Shan D."/>
            <person name="Shi M."/>
            <person name="Fang C."/>
            <person name="Yue Y."/>
            <person name="Li F."/>
            <person name="Li D."/>
            <person name="Wei S."/>
            <person name="Han B."/>
            <person name="Jiang C."/>
            <person name="Yin Y."/>
            <person name="Xia T."/>
            <person name="Zhang Z."/>
            <person name="Bennetzen J.L."/>
            <person name="Zhao S."/>
            <person name="Wan X."/>
        </authorList>
    </citation>
    <scope>NUCLEOTIDE SEQUENCE [LARGE SCALE GENOMIC DNA]</scope>
    <source>
        <strain evidence="9">cv. Shuchazao</strain>
        <tissue evidence="8">Leaf</tissue>
    </source>
</reference>
<feature type="region of interest" description="Disordered" evidence="6">
    <location>
        <begin position="36"/>
        <end position="56"/>
    </location>
</feature>